<proteinExistence type="predicted"/>
<dbReference type="EMBL" id="JBHFAA010000019">
    <property type="protein sequence ID" value="MFC1427790.1"/>
    <property type="molecule type" value="Genomic_DNA"/>
</dbReference>
<protein>
    <submittedName>
        <fullName evidence="2">Uncharacterized protein</fullName>
    </submittedName>
</protein>
<feature type="compositionally biased region" description="Pro residues" evidence="1">
    <location>
        <begin position="260"/>
        <end position="277"/>
    </location>
</feature>
<feature type="compositionally biased region" description="Low complexity" evidence="1">
    <location>
        <begin position="183"/>
        <end position="201"/>
    </location>
</feature>
<keyword evidence="3" id="KW-1185">Reference proteome</keyword>
<evidence type="ECO:0000256" key="1">
    <source>
        <dbReference type="SAM" id="MobiDB-lite"/>
    </source>
</evidence>
<feature type="non-terminal residue" evidence="2">
    <location>
        <position position="335"/>
    </location>
</feature>
<feature type="compositionally biased region" description="Gly residues" evidence="1">
    <location>
        <begin position="325"/>
        <end position="335"/>
    </location>
</feature>
<reference evidence="2 3" key="1">
    <citation type="submission" date="2024-09" db="EMBL/GenBank/DDBJ databases">
        <authorList>
            <person name="Lee S.D."/>
        </authorList>
    </citation>
    <scope>NUCLEOTIDE SEQUENCE [LARGE SCALE GENOMIC DNA]</scope>
    <source>
        <strain evidence="2 3">N1-12</strain>
    </source>
</reference>
<feature type="compositionally biased region" description="Pro residues" evidence="1">
    <location>
        <begin position="296"/>
        <end position="306"/>
    </location>
</feature>
<dbReference type="Proteomes" id="UP001592529">
    <property type="component" value="Unassembled WGS sequence"/>
</dbReference>
<evidence type="ECO:0000313" key="2">
    <source>
        <dbReference type="EMBL" id="MFC1427790.1"/>
    </source>
</evidence>
<comment type="caution">
    <text evidence="2">The sequence shown here is derived from an EMBL/GenBank/DDBJ whole genome shotgun (WGS) entry which is preliminary data.</text>
</comment>
<feature type="compositionally biased region" description="Low complexity" evidence="1">
    <location>
        <begin position="162"/>
        <end position="173"/>
    </location>
</feature>
<evidence type="ECO:0000313" key="3">
    <source>
        <dbReference type="Proteomes" id="UP001592529"/>
    </source>
</evidence>
<organism evidence="2 3">
    <name type="scientific">Streptacidiphilus alkalitolerans</name>
    <dbReference type="NCBI Taxonomy" id="3342712"/>
    <lineage>
        <taxon>Bacteria</taxon>
        <taxon>Bacillati</taxon>
        <taxon>Actinomycetota</taxon>
        <taxon>Actinomycetes</taxon>
        <taxon>Kitasatosporales</taxon>
        <taxon>Streptomycetaceae</taxon>
        <taxon>Streptacidiphilus</taxon>
    </lineage>
</organism>
<gene>
    <name evidence="2" type="ORF">ACEZCY_31950</name>
</gene>
<accession>A0ABV6WP40</accession>
<feature type="region of interest" description="Disordered" evidence="1">
    <location>
        <begin position="121"/>
        <end position="335"/>
    </location>
</feature>
<sequence length="335" mass="33057">MVTYAEAQQRAEEWINEGVASYQRREVRVREFDLGFVAWAVDRADGPSSDGGAVRLVIARDSGATSLWPALPINDVVRHYEEAYGRPVGATPTGTPSASGRDLAEATSFLLSPPQWLEEPAAGAAAGVQAPSHGPGPVPVGAGARPGTGPGPETPPSLMVAPPVSEGPPGEVPTMLSPPPDWAGAAPRQRPAAQPGSSYAAPQPPPPPGPQYGAGPGTPPPPPPDWAGGPSQQRPPQPGGPGLPPPPPPGLAGGAGAPVPQAPPGVAPGRPGVPPPAAGADSLDYAPTMLSRPARPAGPAPVPQSPAPSASGPAGGPPPPPPPGLLGGAGGPPSR</sequence>
<feature type="compositionally biased region" description="Pro residues" evidence="1">
    <location>
        <begin position="233"/>
        <end position="250"/>
    </location>
</feature>
<feature type="compositionally biased region" description="Pro residues" evidence="1">
    <location>
        <begin position="315"/>
        <end position="324"/>
    </location>
</feature>
<name>A0ABV6WP40_9ACTN</name>